<evidence type="ECO:0000313" key="12">
    <source>
        <dbReference type="EMBL" id="EGS19403.1"/>
    </source>
</evidence>
<keyword evidence="4" id="KW-0132">Cell division</keyword>
<dbReference type="OMA" id="QAKDWAY"/>
<dbReference type="GO" id="GO:0005819">
    <property type="term" value="C:spindle"/>
    <property type="evidence" value="ECO:0007669"/>
    <property type="project" value="UniProtKB-SubCell"/>
</dbReference>
<dbReference type="GeneID" id="18258900"/>
<comment type="subcellular location">
    <subcellularLocation>
        <location evidence="1">Cytoplasm</location>
        <location evidence="1">Cytoskeleton</location>
        <location evidence="1">Spindle</location>
    </subcellularLocation>
</comment>
<sequence>MSLPPTAAIFSPSVARAAASAAKDWSYIDAWLTRKFPNRPSLPAFERNADTLRILLALATANDAADEQRALVARLEKEALKEVEEWERQQQQKETEAEGEADILGPARKAILQGIESALPREGQTALDAMAALAVQRGIAHPTPALLAEDLIALSAQAAALDEAISRVQTLAEHIAREAERTAALAAELKPPEPGAQHNEEEEDGEKTSKESSDTPTSKPLSFTGYHPPTSLALHNLSLQRHIKSLSTRLPELRDKSASSLSPSLAHNNVPVTLQQVREEEAAYRALLEQKQMLDAKLRELAGLPPDEAEAKKGLGQQRRGRP</sequence>
<reference evidence="12 13" key="1">
    <citation type="journal article" date="2011" name="Cell">
        <title>Insight into structure and assembly of the nuclear pore complex by utilizing the genome of a eukaryotic thermophile.</title>
        <authorList>
            <person name="Amlacher S."/>
            <person name="Sarges P."/>
            <person name="Flemming D."/>
            <person name="van Noort V."/>
            <person name="Kunze R."/>
            <person name="Devos D.P."/>
            <person name="Arumugam M."/>
            <person name="Bork P."/>
            <person name="Hurt E."/>
        </authorList>
    </citation>
    <scope>NUCLEOTIDE SEQUENCE [LARGE SCALE GENOMIC DNA]</scope>
    <source>
        <strain evidence="13">DSM 1495 / CBS 144.50 / IMI 039719</strain>
    </source>
</reference>
<dbReference type="InterPro" id="IPR026243">
    <property type="entry name" value="HAUS1"/>
</dbReference>
<dbReference type="HOGENOM" id="CLU_068908_0_0_1"/>
<keyword evidence="8" id="KW-0206">Cytoskeleton</keyword>
<dbReference type="RefSeq" id="XP_006695225.1">
    <property type="nucleotide sequence ID" value="XM_006695162.1"/>
</dbReference>
<dbReference type="GO" id="GO:0005829">
    <property type="term" value="C:cytosol"/>
    <property type="evidence" value="ECO:0007669"/>
    <property type="project" value="TreeGrafter"/>
</dbReference>
<evidence type="ECO:0000256" key="8">
    <source>
        <dbReference type="ARBA" id="ARBA00023212"/>
    </source>
</evidence>
<dbReference type="PANTHER" id="PTHR31570">
    <property type="entry name" value="HAUS AUGMIN-LIKE COMPLEX SUBUNIT 1"/>
    <property type="match status" value="1"/>
</dbReference>
<dbReference type="KEGG" id="cthr:CTHT_0048620"/>
<feature type="region of interest" description="Disordered" evidence="11">
    <location>
        <begin position="299"/>
        <end position="323"/>
    </location>
</feature>
<keyword evidence="7 10" id="KW-0175">Coiled coil</keyword>
<dbReference type="OrthoDB" id="5372507at2759"/>
<evidence type="ECO:0000256" key="3">
    <source>
        <dbReference type="ARBA" id="ARBA00022490"/>
    </source>
</evidence>
<evidence type="ECO:0000313" key="13">
    <source>
        <dbReference type="Proteomes" id="UP000008066"/>
    </source>
</evidence>
<dbReference type="GO" id="GO:0005874">
    <property type="term" value="C:microtubule"/>
    <property type="evidence" value="ECO:0007669"/>
    <property type="project" value="UniProtKB-KW"/>
</dbReference>
<gene>
    <name evidence="12" type="ORF">CTHT_0048620</name>
</gene>
<dbReference type="GO" id="GO:0051225">
    <property type="term" value="P:spindle assembly"/>
    <property type="evidence" value="ECO:0007669"/>
    <property type="project" value="InterPro"/>
</dbReference>
<keyword evidence="13" id="KW-1185">Reference proteome</keyword>
<organism evidence="13">
    <name type="scientific">Chaetomium thermophilum (strain DSM 1495 / CBS 144.50 / IMI 039719)</name>
    <name type="common">Thermochaetoides thermophila</name>
    <dbReference type="NCBI Taxonomy" id="759272"/>
    <lineage>
        <taxon>Eukaryota</taxon>
        <taxon>Fungi</taxon>
        <taxon>Dikarya</taxon>
        <taxon>Ascomycota</taxon>
        <taxon>Pezizomycotina</taxon>
        <taxon>Sordariomycetes</taxon>
        <taxon>Sordariomycetidae</taxon>
        <taxon>Sordariales</taxon>
        <taxon>Chaetomiaceae</taxon>
        <taxon>Thermochaetoides</taxon>
    </lineage>
</organism>
<evidence type="ECO:0000256" key="4">
    <source>
        <dbReference type="ARBA" id="ARBA00022618"/>
    </source>
</evidence>
<dbReference type="AlphaFoldDB" id="G0SB23"/>
<evidence type="ECO:0000256" key="7">
    <source>
        <dbReference type="ARBA" id="ARBA00023054"/>
    </source>
</evidence>
<dbReference type="PANTHER" id="PTHR31570:SF1">
    <property type="entry name" value="HAUS AUGMIN-LIKE COMPLEX SUBUNIT 1"/>
    <property type="match status" value="1"/>
</dbReference>
<dbReference type="GO" id="GO:0070652">
    <property type="term" value="C:HAUS complex"/>
    <property type="evidence" value="ECO:0007669"/>
    <property type="project" value="InterPro"/>
</dbReference>
<evidence type="ECO:0000256" key="5">
    <source>
        <dbReference type="ARBA" id="ARBA00022701"/>
    </source>
</evidence>
<dbReference type="Proteomes" id="UP000008066">
    <property type="component" value="Unassembled WGS sequence"/>
</dbReference>
<keyword evidence="5" id="KW-0493">Microtubule</keyword>
<evidence type="ECO:0000256" key="10">
    <source>
        <dbReference type="SAM" id="Coils"/>
    </source>
</evidence>
<feature type="region of interest" description="Disordered" evidence="11">
    <location>
        <begin position="188"/>
        <end position="227"/>
    </location>
</feature>
<feature type="coiled-coil region" evidence="10">
    <location>
        <begin position="58"/>
        <end position="96"/>
    </location>
</feature>
<evidence type="ECO:0000256" key="2">
    <source>
        <dbReference type="ARBA" id="ARBA00005479"/>
    </source>
</evidence>
<dbReference type="EMBL" id="GL988044">
    <property type="protein sequence ID" value="EGS19403.1"/>
    <property type="molecule type" value="Genomic_DNA"/>
</dbReference>
<dbReference type="GO" id="GO:0051301">
    <property type="term" value="P:cell division"/>
    <property type="evidence" value="ECO:0007669"/>
    <property type="project" value="UniProtKB-KW"/>
</dbReference>
<evidence type="ECO:0000256" key="6">
    <source>
        <dbReference type="ARBA" id="ARBA00022776"/>
    </source>
</evidence>
<evidence type="ECO:0000256" key="1">
    <source>
        <dbReference type="ARBA" id="ARBA00004186"/>
    </source>
</evidence>
<proteinExistence type="inferred from homology"/>
<accession>G0SB23</accession>
<name>G0SB23_CHATD</name>
<evidence type="ECO:0000256" key="9">
    <source>
        <dbReference type="ARBA" id="ARBA00023306"/>
    </source>
</evidence>
<keyword evidence="9" id="KW-0131">Cell cycle</keyword>
<keyword evidence="6" id="KW-0498">Mitosis</keyword>
<protein>
    <submittedName>
        <fullName evidence="12">Uncharacterized protein</fullName>
    </submittedName>
</protein>
<evidence type="ECO:0000256" key="11">
    <source>
        <dbReference type="SAM" id="MobiDB-lite"/>
    </source>
</evidence>
<dbReference type="Pfam" id="PF25762">
    <property type="entry name" value="HAUS1"/>
    <property type="match status" value="1"/>
</dbReference>
<comment type="similarity">
    <text evidence="2">Belongs to the HAUS1 family.</text>
</comment>
<dbReference type="eggNOG" id="ENOG502S1U0">
    <property type="taxonomic scope" value="Eukaryota"/>
</dbReference>
<keyword evidence="3" id="KW-0963">Cytoplasm</keyword>